<evidence type="ECO:0000256" key="1">
    <source>
        <dbReference type="ARBA" id="ARBA00023015"/>
    </source>
</evidence>
<comment type="caution">
    <text evidence="5">The sequence shown here is derived from an EMBL/GenBank/DDBJ whole genome shotgun (WGS) entry which is preliminary data.</text>
</comment>
<protein>
    <submittedName>
        <fullName evidence="5">MarR family transcriptional regulator</fullName>
    </submittedName>
</protein>
<feature type="domain" description="HTH marR-type" evidence="4">
    <location>
        <begin position="4"/>
        <end position="135"/>
    </location>
</feature>
<dbReference type="AlphaFoldDB" id="A0A0J6FNA1"/>
<dbReference type="GO" id="GO:0003677">
    <property type="term" value="F:DNA binding"/>
    <property type="evidence" value="ECO:0007669"/>
    <property type="project" value="UniProtKB-KW"/>
</dbReference>
<sequence>MIPTNDIFHTLHQQVRYITKEMNEKLKDYNLYSSQWSILYCLDQFGPMNQTDIWQYLNVEAPTTTRTLVRMEKNNWIVRLEGKDKRERIVQLTDNAKLLIPDIKADIQEIEQALLKNLSPNEVQLFHTLLKKIGYQGGGVNVY</sequence>
<proteinExistence type="predicted"/>
<evidence type="ECO:0000256" key="3">
    <source>
        <dbReference type="ARBA" id="ARBA00023163"/>
    </source>
</evidence>
<dbReference type="Gene3D" id="1.10.10.10">
    <property type="entry name" value="Winged helix-like DNA-binding domain superfamily/Winged helix DNA-binding domain"/>
    <property type="match status" value="1"/>
</dbReference>
<dbReference type="PANTHER" id="PTHR42756:SF1">
    <property type="entry name" value="TRANSCRIPTIONAL REPRESSOR OF EMRAB OPERON"/>
    <property type="match status" value="1"/>
</dbReference>
<dbReference type="RefSeq" id="WP_048313522.1">
    <property type="nucleotide sequence ID" value="NZ_CP119526.1"/>
</dbReference>
<accession>A0A0J6FNA1</accession>
<dbReference type="SMART" id="SM00347">
    <property type="entry name" value="HTH_MARR"/>
    <property type="match status" value="1"/>
</dbReference>
<dbReference type="InterPro" id="IPR036388">
    <property type="entry name" value="WH-like_DNA-bd_sf"/>
</dbReference>
<dbReference type="Proteomes" id="UP000035996">
    <property type="component" value="Unassembled WGS sequence"/>
</dbReference>
<dbReference type="SUPFAM" id="SSF46785">
    <property type="entry name" value="Winged helix' DNA-binding domain"/>
    <property type="match status" value="1"/>
</dbReference>
<dbReference type="PROSITE" id="PS50995">
    <property type="entry name" value="HTH_MARR_2"/>
    <property type="match status" value="1"/>
</dbReference>
<dbReference type="PRINTS" id="PR00598">
    <property type="entry name" value="HTHMARR"/>
</dbReference>
<keyword evidence="2" id="KW-0238">DNA-binding</keyword>
<evidence type="ECO:0000313" key="5">
    <source>
        <dbReference type="EMBL" id="KMM35847.1"/>
    </source>
</evidence>
<dbReference type="GO" id="GO:0003700">
    <property type="term" value="F:DNA-binding transcription factor activity"/>
    <property type="evidence" value="ECO:0007669"/>
    <property type="project" value="InterPro"/>
</dbReference>
<evidence type="ECO:0000256" key="2">
    <source>
        <dbReference type="ARBA" id="ARBA00023125"/>
    </source>
</evidence>
<keyword evidence="3" id="KW-0804">Transcription</keyword>
<dbReference type="PATRIC" id="fig|157733.3.peg.1918"/>
<dbReference type="STRING" id="157733.AB986_20555"/>
<evidence type="ECO:0000313" key="6">
    <source>
        <dbReference type="Proteomes" id="UP000035996"/>
    </source>
</evidence>
<gene>
    <name evidence="5" type="ORF">AB986_20555</name>
</gene>
<dbReference type="OrthoDB" id="1904211at2"/>
<name>A0A0J6FNA1_9BACL</name>
<keyword evidence="6" id="KW-1185">Reference proteome</keyword>
<keyword evidence="1" id="KW-0805">Transcription regulation</keyword>
<organism evidence="5 6">
    <name type="scientific">Guptibacillus hwajinpoensis</name>
    <dbReference type="NCBI Taxonomy" id="208199"/>
    <lineage>
        <taxon>Bacteria</taxon>
        <taxon>Bacillati</taxon>
        <taxon>Bacillota</taxon>
        <taxon>Bacilli</taxon>
        <taxon>Bacillales</taxon>
        <taxon>Guptibacillaceae</taxon>
        <taxon>Guptibacillus</taxon>
    </lineage>
</organism>
<reference evidence="5" key="1">
    <citation type="submission" date="2015-06" db="EMBL/GenBank/DDBJ databases">
        <authorList>
            <person name="Liu B."/>
            <person name="Wang J."/>
            <person name="Zhu Y."/>
            <person name="Liu G."/>
            <person name="Chen Q."/>
            <person name="Zheng C."/>
            <person name="Che J."/>
            <person name="Ge C."/>
            <person name="Shi H."/>
            <person name="Pan Z."/>
            <person name="Liu X."/>
        </authorList>
    </citation>
    <scope>NUCLEOTIDE SEQUENCE [LARGE SCALE GENOMIC DNA]</scope>
    <source>
        <strain evidence="5">DSM 16346</strain>
    </source>
</reference>
<evidence type="ECO:0000259" key="4">
    <source>
        <dbReference type="PROSITE" id="PS50995"/>
    </source>
</evidence>
<dbReference type="PANTHER" id="PTHR42756">
    <property type="entry name" value="TRANSCRIPTIONAL REGULATOR, MARR"/>
    <property type="match status" value="1"/>
</dbReference>
<dbReference type="Pfam" id="PF01047">
    <property type="entry name" value="MarR"/>
    <property type="match status" value="1"/>
</dbReference>
<dbReference type="InterPro" id="IPR000835">
    <property type="entry name" value="HTH_MarR-typ"/>
</dbReference>
<dbReference type="EMBL" id="LELK01000015">
    <property type="protein sequence ID" value="KMM35847.1"/>
    <property type="molecule type" value="Genomic_DNA"/>
</dbReference>
<dbReference type="InterPro" id="IPR036390">
    <property type="entry name" value="WH_DNA-bd_sf"/>
</dbReference>